<evidence type="ECO:0000313" key="2">
    <source>
        <dbReference type="EMBL" id="MFL7904688.1"/>
    </source>
</evidence>
<evidence type="ECO:0000313" key="3">
    <source>
        <dbReference type="Proteomes" id="UP001628281"/>
    </source>
</evidence>
<protein>
    <recommendedName>
        <fullName evidence="4">Peptidase</fullName>
    </recommendedName>
</protein>
<dbReference type="RefSeq" id="WP_407825442.1">
    <property type="nucleotide sequence ID" value="NZ_JBJLSN010000055.1"/>
</dbReference>
<name>A0ABW8VGP8_9PROT</name>
<dbReference type="EMBL" id="JBJLSN010000055">
    <property type="protein sequence ID" value="MFL7904688.1"/>
    <property type="molecule type" value="Genomic_DNA"/>
</dbReference>
<keyword evidence="3" id="KW-1185">Reference proteome</keyword>
<reference evidence="2 3" key="1">
    <citation type="submission" date="2024-11" db="EMBL/GenBank/DDBJ databases">
        <title>Draft genome sequences of two bacteria associated to sugarcane roots in Colombia.</title>
        <authorList>
            <person name="Pardo-Diaz S."/>
            <person name="Masmela-Mendoza J."/>
            <person name="Delgadillo-Duran P."/>
            <person name="Bautista E.J."/>
            <person name="Rojas-Tapias D.F."/>
        </authorList>
    </citation>
    <scope>NUCLEOTIDE SEQUENCE [LARGE SCALE GENOMIC DNA]</scope>
    <source>
        <strain evidence="2 3">Ap18</strain>
    </source>
</reference>
<dbReference type="Proteomes" id="UP001628281">
    <property type="component" value="Unassembled WGS sequence"/>
</dbReference>
<gene>
    <name evidence="2" type="ORF">ACJ41P_26410</name>
</gene>
<feature type="region of interest" description="Disordered" evidence="1">
    <location>
        <begin position="203"/>
        <end position="223"/>
    </location>
</feature>
<organism evidence="2 3">
    <name type="scientific">Azospirillum argentinense</name>
    <dbReference type="NCBI Taxonomy" id="2970906"/>
    <lineage>
        <taxon>Bacteria</taxon>
        <taxon>Pseudomonadati</taxon>
        <taxon>Pseudomonadota</taxon>
        <taxon>Alphaproteobacteria</taxon>
        <taxon>Rhodospirillales</taxon>
        <taxon>Azospirillaceae</taxon>
        <taxon>Azospirillum</taxon>
    </lineage>
</organism>
<proteinExistence type="predicted"/>
<comment type="caution">
    <text evidence="2">The sequence shown here is derived from an EMBL/GenBank/DDBJ whole genome shotgun (WGS) entry which is preliminary data.</text>
</comment>
<accession>A0ABW8VGP8</accession>
<sequence>MTTTPATLPPFEIFAPGRHTAMNGDTLTFAAGDLAATATAYDPAVRQAPICIGHPKHDMPAYGWVNGLTVENGRLVAGTEQVDAAFAAMVEAGRFKTRSAAFFSPTSPHNPVPGTWYLRHVAFLGAQPPAVAGLKPIAFAADDEGVVLFGAVEPGRMAWSLRNIATMLRGFRDLLVEKEGAEKADAVIPGWRLDDLTADAARLEDGGPTFSTPEEDDSMANPPDAAELARREADLARREAEFAVTEAARVQADNAAFVDGLVKGGRLPSGLKDDTLAFMAALPATGDTVAFAAPGGTVKKTPAAAFRDLLGKLPTLVELGEVAGEDAGKAGTVAFAVPAGCGVDTDRLELHGKALAYQQTHPGTDYTAALRAVGGI</sequence>
<evidence type="ECO:0000256" key="1">
    <source>
        <dbReference type="SAM" id="MobiDB-lite"/>
    </source>
</evidence>
<evidence type="ECO:0008006" key="4">
    <source>
        <dbReference type="Google" id="ProtNLM"/>
    </source>
</evidence>